<gene>
    <name evidence="2" type="ORF">C7419_1011139</name>
</gene>
<dbReference type="Proteomes" id="UP000245754">
    <property type="component" value="Unassembled WGS sequence"/>
</dbReference>
<dbReference type="EMBL" id="QGGT01000001">
    <property type="protein sequence ID" value="PWK37257.1"/>
    <property type="molecule type" value="Genomic_DNA"/>
</dbReference>
<sequence length="442" mass="47196">MPRTRLPVSHRVLPVLFALAAGHALAHDTSNGAASAMPCAAGQLAASLLFLDAPCAAPVVTSAERPDMANACTAANPSAPDRLARGVDQPLTHCARRLAWILALYGQITRHNWTAPGYTWLARRFDQLVQRARANDLLYEDLAPELQQAFIDAVHGALHPDDGPVPYVTITPASDPRMQQPISAVGALGLESAADRYIPSVASHTDALFSYGPPPVVRMDVDSPASIGVYGWDLRPSWPAPGPLLHWRVGDDGPGWQPDAAAVFTYQILDTSTAELVNVPGGGHAGLGQIVEVLDGWRLAPFQPYRDAALPEGIRALAATARDAIAHVREAARTPSALGPERHAFVIVRTGNLVQAVLHGSIGRFAPGVAEIHSMAVPARNMFPRLPLMPAEYRRETARGAAAHAIYRFVRHAQGHGATMLLYIGQDRREGSAATPAPHDAL</sequence>
<keyword evidence="1" id="KW-0732">Signal</keyword>
<feature type="chain" id="PRO_5016300192" evidence="1">
    <location>
        <begin position="27"/>
        <end position="442"/>
    </location>
</feature>
<organism evidence="2 3">
    <name type="scientific">Cupriavidus plantarum</name>
    <dbReference type="NCBI Taxonomy" id="942865"/>
    <lineage>
        <taxon>Bacteria</taxon>
        <taxon>Pseudomonadati</taxon>
        <taxon>Pseudomonadota</taxon>
        <taxon>Betaproteobacteria</taxon>
        <taxon>Burkholderiales</taxon>
        <taxon>Burkholderiaceae</taxon>
        <taxon>Cupriavidus</taxon>
    </lineage>
</organism>
<name>A0A316EX07_9BURK</name>
<evidence type="ECO:0000313" key="2">
    <source>
        <dbReference type="EMBL" id="PWK37257.1"/>
    </source>
</evidence>
<comment type="caution">
    <text evidence="2">The sequence shown here is derived from an EMBL/GenBank/DDBJ whole genome shotgun (WGS) entry which is preliminary data.</text>
</comment>
<evidence type="ECO:0000313" key="3">
    <source>
        <dbReference type="Proteomes" id="UP000245754"/>
    </source>
</evidence>
<proteinExistence type="predicted"/>
<keyword evidence="3" id="KW-1185">Reference proteome</keyword>
<reference evidence="2 3" key="1">
    <citation type="submission" date="2018-05" db="EMBL/GenBank/DDBJ databases">
        <title>Genomic Encyclopedia of Type Strains, Phase IV (KMG-V): Genome sequencing to study the core and pangenomes of soil and plant-associated prokaryotes.</title>
        <authorList>
            <person name="Whitman W."/>
        </authorList>
    </citation>
    <scope>NUCLEOTIDE SEQUENCE [LARGE SCALE GENOMIC DNA]</scope>
    <source>
        <strain evidence="2 3">SLV-132</strain>
    </source>
</reference>
<protein>
    <submittedName>
        <fullName evidence="2">Uncharacterized protein</fullName>
    </submittedName>
</protein>
<dbReference type="AlphaFoldDB" id="A0A316EX07"/>
<evidence type="ECO:0000256" key="1">
    <source>
        <dbReference type="SAM" id="SignalP"/>
    </source>
</evidence>
<accession>A0A316EX07</accession>
<feature type="signal peptide" evidence="1">
    <location>
        <begin position="1"/>
        <end position="26"/>
    </location>
</feature>
<dbReference type="RefSeq" id="WP_109581002.1">
    <property type="nucleotide sequence ID" value="NZ_QGGT01000001.1"/>
</dbReference>